<accession>A0AAD7H5B9</accession>
<organism evidence="1 2">
    <name type="scientific">Mycena metata</name>
    <dbReference type="NCBI Taxonomy" id="1033252"/>
    <lineage>
        <taxon>Eukaryota</taxon>
        <taxon>Fungi</taxon>
        <taxon>Dikarya</taxon>
        <taxon>Basidiomycota</taxon>
        <taxon>Agaricomycotina</taxon>
        <taxon>Agaricomycetes</taxon>
        <taxon>Agaricomycetidae</taxon>
        <taxon>Agaricales</taxon>
        <taxon>Marasmiineae</taxon>
        <taxon>Mycenaceae</taxon>
        <taxon>Mycena</taxon>
    </lineage>
</organism>
<comment type="caution">
    <text evidence="1">The sequence shown here is derived from an EMBL/GenBank/DDBJ whole genome shotgun (WGS) entry which is preliminary data.</text>
</comment>
<evidence type="ECO:0000313" key="1">
    <source>
        <dbReference type="EMBL" id="KAJ7712374.1"/>
    </source>
</evidence>
<dbReference type="AlphaFoldDB" id="A0AAD7H5B9"/>
<reference evidence="1" key="1">
    <citation type="submission" date="2023-03" db="EMBL/GenBank/DDBJ databases">
        <title>Massive genome expansion in bonnet fungi (Mycena s.s.) driven by repeated elements and novel gene families across ecological guilds.</title>
        <authorList>
            <consortium name="Lawrence Berkeley National Laboratory"/>
            <person name="Harder C.B."/>
            <person name="Miyauchi S."/>
            <person name="Viragh M."/>
            <person name="Kuo A."/>
            <person name="Thoen E."/>
            <person name="Andreopoulos B."/>
            <person name="Lu D."/>
            <person name="Skrede I."/>
            <person name="Drula E."/>
            <person name="Henrissat B."/>
            <person name="Morin E."/>
            <person name="Kohler A."/>
            <person name="Barry K."/>
            <person name="LaButti K."/>
            <person name="Morin E."/>
            <person name="Salamov A."/>
            <person name="Lipzen A."/>
            <person name="Mereny Z."/>
            <person name="Hegedus B."/>
            <person name="Baldrian P."/>
            <person name="Stursova M."/>
            <person name="Weitz H."/>
            <person name="Taylor A."/>
            <person name="Grigoriev I.V."/>
            <person name="Nagy L.G."/>
            <person name="Martin F."/>
            <person name="Kauserud H."/>
        </authorList>
    </citation>
    <scope>NUCLEOTIDE SEQUENCE</scope>
    <source>
        <strain evidence="1">CBHHK182m</strain>
    </source>
</reference>
<dbReference type="Proteomes" id="UP001215598">
    <property type="component" value="Unassembled WGS sequence"/>
</dbReference>
<proteinExistence type="predicted"/>
<keyword evidence="2" id="KW-1185">Reference proteome</keyword>
<dbReference type="EMBL" id="JARKIB010000368">
    <property type="protein sequence ID" value="KAJ7712374.1"/>
    <property type="molecule type" value="Genomic_DNA"/>
</dbReference>
<protein>
    <submittedName>
        <fullName evidence="1">Uncharacterized protein</fullName>
    </submittedName>
</protein>
<sequence>MRSALALRLGLAPGPHACAPSASRPRTRRGCAAAVSTARTLLRCRTASVDVDTPLTELHRAESRSADSILPASSYLHALAPTPSRPVPCPHVRPSVPTQFLMKFTCLPIPVRCGCGYLLSARTFQMKRSKQAVPRLPIDIKLGDDSARIQAQDERTRSPQNSSGCGWIQSAAENLAASK</sequence>
<evidence type="ECO:0000313" key="2">
    <source>
        <dbReference type="Proteomes" id="UP001215598"/>
    </source>
</evidence>
<gene>
    <name evidence="1" type="ORF">B0H16DRAFT_1625197</name>
</gene>
<name>A0AAD7H5B9_9AGAR</name>